<evidence type="ECO:0000313" key="6">
    <source>
        <dbReference type="Proteomes" id="UP001597233"/>
    </source>
</evidence>
<feature type="domain" description="GGDEF" evidence="4">
    <location>
        <begin position="392"/>
        <end position="527"/>
    </location>
</feature>
<evidence type="ECO:0000256" key="1">
    <source>
        <dbReference type="SAM" id="Phobius"/>
    </source>
</evidence>
<protein>
    <submittedName>
        <fullName evidence="5">Bifunctional diguanylate cyclase/phosphodiesterase</fullName>
    </submittedName>
</protein>
<dbReference type="PROSITE" id="PS50887">
    <property type="entry name" value="GGDEF"/>
    <property type="match status" value="1"/>
</dbReference>
<proteinExistence type="predicted"/>
<dbReference type="Pfam" id="PF00990">
    <property type="entry name" value="GGDEF"/>
    <property type="match status" value="1"/>
</dbReference>
<dbReference type="NCBIfam" id="TIGR00254">
    <property type="entry name" value="GGDEF"/>
    <property type="match status" value="1"/>
</dbReference>
<dbReference type="InterPro" id="IPR035965">
    <property type="entry name" value="PAS-like_dom_sf"/>
</dbReference>
<dbReference type="SUPFAM" id="SSF55073">
    <property type="entry name" value="Nucleotide cyclase"/>
    <property type="match status" value="1"/>
</dbReference>
<dbReference type="Gene3D" id="3.20.20.450">
    <property type="entry name" value="EAL domain"/>
    <property type="match status" value="1"/>
</dbReference>
<evidence type="ECO:0000259" key="3">
    <source>
        <dbReference type="PROSITE" id="PS50883"/>
    </source>
</evidence>
<keyword evidence="1" id="KW-0472">Membrane</keyword>
<dbReference type="InterPro" id="IPR000160">
    <property type="entry name" value="GGDEF_dom"/>
</dbReference>
<dbReference type="SMART" id="SM00052">
    <property type="entry name" value="EAL"/>
    <property type="match status" value="1"/>
</dbReference>
<keyword evidence="1" id="KW-1133">Transmembrane helix</keyword>
<feature type="transmembrane region" description="Helical" evidence="1">
    <location>
        <begin position="141"/>
        <end position="160"/>
    </location>
</feature>
<keyword evidence="1" id="KW-0812">Transmembrane</keyword>
<dbReference type="CDD" id="cd01948">
    <property type="entry name" value="EAL"/>
    <property type="match status" value="1"/>
</dbReference>
<dbReference type="InterPro" id="IPR052155">
    <property type="entry name" value="Biofilm_reg_signaling"/>
</dbReference>
<feature type="transmembrane region" description="Helical" evidence="1">
    <location>
        <begin position="6"/>
        <end position="27"/>
    </location>
</feature>
<accession>A0ABW4RNX4</accession>
<dbReference type="SMART" id="SM00267">
    <property type="entry name" value="GGDEF"/>
    <property type="match status" value="1"/>
</dbReference>
<feature type="transmembrane region" description="Helical" evidence="1">
    <location>
        <begin position="96"/>
        <end position="115"/>
    </location>
</feature>
<feature type="domain" description="EAL" evidence="3">
    <location>
        <begin position="536"/>
        <end position="791"/>
    </location>
</feature>
<dbReference type="InterPro" id="IPR001633">
    <property type="entry name" value="EAL_dom"/>
</dbReference>
<evidence type="ECO:0000259" key="2">
    <source>
        <dbReference type="PROSITE" id="PS50112"/>
    </source>
</evidence>
<dbReference type="Gene3D" id="3.30.70.270">
    <property type="match status" value="1"/>
</dbReference>
<dbReference type="Gene3D" id="3.30.450.20">
    <property type="entry name" value="PAS domain"/>
    <property type="match status" value="1"/>
</dbReference>
<evidence type="ECO:0000313" key="5">
    <source>
        <dbReference type="EMBL" id="MFD1887950.1"/>
    </source>
</evidence>
<dbReference type="InterPro" id="IPR029787">
    <property type="entry name" value="Nucleotide_cyclase"/>
</dbReference>
<dbReference type="InterPro" id="IPR043128">
    <property type="entry name" value="Rev_trsase/Diguanyl_cyclase"/>
</dbReference>
<dbReference type="InterPro" id="IPR035919">
    <property type="entry name" value="EAL_sf"/>
</dbReference>
<sequence>MYIFLNAILLSFIPFVLLGFLAVEILLRQPEHRLHQLTMLLISGLSLIFLSDFLTQVLDYDLVRMFNPDATYIFSFIAMSLLIYFFAMLSRISFPALLLHISAAPPWIAIVLMIVKPSTFAITLKQGEYWRAEVHNPNFDTLFLIVAGYSLSYLLLVMLFGYSKLKRQRKYQSEQRMMLTIMRGSSLASMWLVVSFVISGLNEESSIVPLDSLPTYAGLILACTLRIAMKKHQFLAVSEQRYKLLFTLSSSGIALVNSEGITVETNPAFNQLAGITNQKEMNLIEIIPPENHARYNDIMRQAFMDGKMQQNLQVQVVNLQGIPYTVEVSSDFLEIEGVLHCYLLVRDITQQQENEARLLELAYTDSLTGLANRYQFNLRLQEALERSLKYRTRVVVMQMDLDHFKWINDTMGHSAGDLLLIDVARLIRLQAPPNSVVARMGGDEFALLAELGPGQGDTVAAHIANQILHGFEKQIVLRDKHYHVSCSIGMCTAPEDGQDPETLLRNADTAMYAAKRMGRNQYQLFNETLKSAAEQYLLMQQGLETALAREEFSLVYQPQIDSRSGAVIGAEALLRWNSAELGFVSPQDFIPIAEQNGMIRQIGEWVMLEAVRQAAAWINQGGYDKMQISVNVSASQLSDPAFSYKVASVLRSTGLPPRLLCLEFTESVAIRDEEHIIAMCDELVSMGVTLAVDDFGSGFSSMRTVTAFPFQFIKIDRSLIYDIDRNPRNEAVVRSVLELADRLNMYVLAEGVEKLEHVNMLQQLGCYYIQGYYYARPMALEVFEQWMQNREINIKYPS</sequence>
<dbReference type="PANTHER" id="PTHR44757:SF2">
    <property type="entry name" value="BIOFILM ARCHITECTURE MAINTENANCE PROTEIN MBAA"/>
    <property type="match status" value="1"/>
</dbReference>
<dbReference type="EMBL" id="JBHUEH010000032">
    <property type="protein sequence ID" value="MFD1887950.1"/>
    <property type="molecule type" value="Genomic_DNA"/>
</dbReference>
<dbReference type="PROSITE" id="PS50883">
    <property type="entry name" value="EAL"/>
    <property type="match status" value="1"/>
</dbReference>
<reference evidence="6" key="1">
    <citation type="journal article" date="2019" name="Int. J. Syst. Evol. Microbiol.">
        <title>The Global Catalogue of Microorganisms (GCM) 10K type strain sequencing project: providing services to taxonomists for standard genome sequencing and annotation.</title>
        <authorList>
            <consortium name="The Broad Institute Genomics Platform"/>
            <consortium name="The Broad Institute Genome Sequencing Center for Infectious Disease"/>
            <person name="Wu L."/>
            <person name="Ma J."/>
        </authorList>
    </citation>
    <scope>NUCLEOTIDE SEQUENCE [LARGE SCALE GENOMIC DNA]</scope>
    <source>
        <strain evidence="6">CCUG 54950</strain>
    </source>
</reference>
<dbReference type="CDD" id="cd01949">
    <property type="entry name" value="GGDEF"/>
    <property type="match status" value="1"/>
</dbReference>
<dbReference type="SUPFAM" id="SSF141868">
    <property type="entry name" value="EAL domain-like"/>
    <property type="match status" value="1"/>
</dbReference>
<dbReference type="PANTHER" id="PTHR44757">
    <property type="entry name" value="DIGUANYLATE CYCLASE DGCP"/>
    <property type="match status" value="1"/>
</dbReference>
<feature type="transmembrane region" description="Helical" evidence="1">
    <location>
        <begin position="181"/>
        <end position="201"/>
    </location>
</feature>
<dbReference type="Pfam" id="PF00563">
    <property type="entry name" value="EAL"/>
    <property type="match status" value="1"/>
</dbReference>
<name>A0ABW4RNX4_9BACL</name>
<feature type="transmembrane region" description="Helical" evidence="1">
    <location>
        <begin position="39"/>
        <end position="58"/>
    </location>
</feature>
<dbReference type="PROSITE" id="PS50112">
    <property type="entry name" value="PAS"/>
    <property type="match status" value="1"/>
</dbReference>
<dbReference type="NCBIfam" id="TIGR00229">
    <property type="entry name" value="sensory_box"/>
    <property type="match status" value="1"/>
</dbReference>
<keyword evidence="6" id="KW-1185">Reference proteome</keyword>
<dbReference type="SUPFAM" id="SSF55785">
    <property type="entry name" value="PYP-like sensor domain (PAS domain)"/>
    <property type="match status" value="1"/>
</dbReference>
<evidence type="ECO:0000259" key="4">
    <source>
        <dbReference type="PROSITE" id="PS50887"/>
    </source>
</evidence>
<comment type="caution">
    <text evidence="5">The sequence shown here is derived from an EMBL/GenBank/DDBJ whole genome shotgun (WGS) entry which is preliminary data.</text>
</comment>
<dbReference type="RefSeq" id="WP_347323769.1">
    <property type="nucleotide sequence ID" value="NZ_JBCGUH010000002.1"/>
</dbReference>
<dbReference type="InterPro" id="IPR000014">
    <property type="entry name" value="PAS"/>
</dbReference>
<dbReference type="Proteomes" id="UP001597233">
    <property type="component" value="Unassembled WGS sequence"/>
</dbReference>
<feature type="domain" description="PAS" evidence="2">
    <location>
        <begin position="238"/>
        <end position="306"/>
    </location>
</feature>
<feature type="transmembrane region" description="Helical" evidence="1">
    <location>
        <begin position="70"/>
        <end position="89"/>
    </location>
</feature>
<gene>
    <name evidence="5" type="ORF">ACFSC9_20935</name>
</gene>
<organism evidence="5 6">
    <name type="scientific">Paenibacillus wenxiniae</name>
    <dbReference type="NCBI Taxonomy" id="1636843"/>
    <lineage>
        <taxon>Bacteria</taxon>
        <taxon>Bacillati</taxon>
        <taxon>Bacillota</taxon>
        <taxon>Bacilli</taxon>
        <taxon>Bacillales</taxon>
        <taxon>Paenibacillaceae</taxon>
        <taxon>Paenibacillus</taxon>
    </lineage>
</organism>